<dbReference type="Pfam" id="PF00271">
    <property type="entry name" value="Helicase_C"/>
    <property type="match status" value="1"/>
</dbReference>
<evidence type="ECO:0000259" key="3">
    <source>
        <dbReference type="PROSITE" id="PS51194"/>
    </source>
</evidence>
<evidence type="ECO:0000256" key="1">
    <source>
        <dbReference type="ARBA" id="ARBA00022801"/>
    </source>
</evidence>
<dbReference type="InterPro" id="IPR049730">
    <property type="entry name" value="SNF2/RAD54-like_C"/>
</dbReference>
<dbReference type="PANTHER" id="PTHR10799">
    <property type="entry name" value="SNF2/RAD54 HELICASE FAMILY"/>
    <property type="match status" value="1"/>
</dbReference>
<dbReference type="EMBL" id="AP027080">
    <property type="protein sequence ID" value="BDU71317.1"/>
    <property type="molecule type" value="Genomic_DNA"/>
</dbReference>
<dbReference type="RefSeq" id="WP_316414205.1">
    <property type="nucleotide sequence ID" value="NZ_AP027080.1"/>
</dbReference>
<dbReference type="GO" id="GO:0016787">
    <property type="term" value="F:hydrolase activity"/>
    <property type="evidence" value="ECO:0007669"/>
    <property type="project" value="UniProtKB-KW"/>
</dbReference>
<organism evidence="4 5">
    <name type="scientific">Mesoterricola silvestris</name>
    <dbReference type="NCBI Taxonomy" id="2927979"/>
    <lineage>
        <taxon>Bacteria</taxon>
        <taxon>Pseudomonadati</taxon>
        <taxon>Acidobacteriota</taxon>
        <taxon>Holophagae</taxon>
        <taxon>Holophagales</taxon>
        <taxon>Holophagaceae</taxon>
        <taxon>Mesoterricola</taxon>
    </lineage>
</organism>
<dbReference type="InterPro" id="IPR027417">
    <property type="entry name" value="P-loop_NTPase"/>
</dbReference>
<name>A0AA48K8G8_9BACT</name>
<accession>A0AA48K8G8</accession>
<dbReference type="PROSITE" id="PS51192">
    <property type="entry name" value="HELICASE_ATP_BIND_1"/>
    <property type="match status" value="1"/>
</dbReference>
<dbReference type="InterPro" id="IPR000330">
    <property type="entry name" value="SNF2_N"/>
</dbReference>
<gene>
    <name evidence="4" type="ORF">METEAL_04910</name>
</gene>
<dbReference type="PROSITE" id="PS51194">
    <property type="entry name" value="HELICASE_CTER"/>
    <property type="match status" value="1"/>
</dbReference>
<sequence>MAVLWVSDFDLDRLQPLPEALLMALGAIGQASARGHLAQTLVRSRVAPQAEPWIADPAAMTPMLSLLREAGLAQEEHRGFWSVTEAAREAVCRRAHRKGLLKALSVAGQCSYDAGKVLLDPLGRDLAAFRLAFLEGRTEDWLTAQEKVRSTHRTALAFRDPLALICSRPFDPAWFEALPPAQQSHGAWALLHDQTVHHQRNEPFRAWLEARSRTRPSPLGPMAEYLLMEGRVEEARALLEKLQPRQRALVPIALLEAAMDLVQGRTAEAAGGFETVLAALGQGTRRKAVHLPGLMDLFCFLAFIGRGDDAGLRMAAERLELLGRRQPGDPLSTLAEPLQRLLLHRTGLPPREELPPRARPAGAMRFVDVLCGYLCEARLAPAALEGAQQELDGLPLGLFAGELEEMGRRSRGGLSTGRFPFLDLVQHSESWEKALEDLHGLVKPMASQRPGRLAWWVWRNVEGKAPFVIEPREQRLDARGQWTRGKAISMKRLKEESRAYDFLLPQDQAVIACVREGWKGFELNLDGALQALVGHPLVFWTEGDVDQASRVEVVAGQPELRVTRRGQVLELRLEPALEEGDVMVVNDGLFRVRVITVTSAHRKLEGIVGQGLQVPLAAEAQVLKALRAVAPMVTIHSDVAVKDEAARKAGMAKVEGDPAIQLLLMPFHQGLKAQLRVEPLKGGGYYPPGQGGANLMVDHQGTTRLVARDLRAETAGAEALLEALPTLPLEEGRSEWMIDDPESCMTLLLELEHAKGLAVVQWPEGGRLSPPRTIGMDAMSLRVKRQGTWFDAEGELKLDEGRVASLQELLQASEKPGARFVKLGDGRVYALAETFRRRLDDLRALGDVQGGVLRLPGLGALALEGLAGELGEFKADRAWTGLLERLHGAMGLEPALPEGLRADLRPYQTEGCHWMLRLAAAGLGACLADDMGLGKTVQTLAMLLARAGHGPGLVIAPTSVCSNWEAEAQRFAPQLRVKRFGEGDREASLQGAGPYDLFICTYGLLSLEAERLQRVSWATAVLDEGQNIKNALTKRSQAVMDLQAGFRVLLSGTPVENHLAELWNLFNFLNPGLLGSLDQFRKRFQEPIEKDQDTEAVSRLRRIVSPFLLRRTKAQVLTELPARTEIVLALEPSEAEMTFLEALRRRSLEELDDSPGQTMQVLASLMRLRRACCNVSLVQDGAEIPSSKLEAFLDLVDELRENGHRALVFSQFVDHLALLREALDARGVTYQYLDGSTPAKKRASSVKAFQAGEGELFLISLKAGGTGLNLTGADYVIHMDPWWNPAVEDQASDRAHRIGQTRPVTVYRLVLKGTVEEKILRLHEQKRQLAEDLLSGTAVAAQLDAAALLALLKEG</sequence>
<dbReference type="InterPro" id="IPR001650">
    <property type="entry name" value="Helicase_C-like"/>
</dbReference>
<keyword evidence="4" id="KW-0547">Nucleotide-binding</keyword>
<dbReference type="GO" id="GO:0005524">
    <property type="term" value="F:ATP binding"/>
    <property type="evidence" value="ECO:0007669"/>
    <property type="project" value="InterPro"/>
</dbReference>
<keyword evidence="4" id="KW-0067">ATP-binding</keyword>
<feature type="domain" description="Helicase C-terminal" evidence="3">
    <location>
        <begin position="1188"/>
        <end position="1347"/>
    </location>
</feature>
<reference evidence="5" key="1">
    <citation type="journal article" date="2023" name="Int. J. Syst. Evol. Microbiol.">
        <title>Mesoterricola silvestris gen. nov., sp. nov., Mesoterricola sediminis sp. nov., Geothrix oryzae sp. nov., Geothrix edaphica sp. nov., Geothrix rubra sp. nov., and Geothrix limicola sp. nov., six novel members of Acidobacteriota isolated from soils.</title>
        <authorList>
            <person name="Itoh H."/>
            <person name="Sugisawa Y."/>
            <person name="Mise K."/>
            <person name="Xu Z."/>
            <person name="Kuniyasu M."/>
            <person name="Ushijima N."/>
            <person name="Kawano K."/>
            <person name="Kobayashi E."/>
            <person name="Shiratori Y."/>
            <person name="Masuda Y."/>
            <person name="Senoo K."/>
        </authorList>
    </citation>
    <scope>NUCLEOTIDE SEQUENCE [LARGE SCALE GENOMIC DNA]</scope>
    <source>
        <strain evidence="5">W79</strain>
    </source>
</reference>
<keyword evidence="5" id="KW-1185">Reference proteome</keyword>
<dbReference type="GO" id="GO:0004386">
    <property type="term" value="F:helicase activity"/>
    <property type="evidence" value="ECO:0007669"/>
    <property type="project" value="UniProtKB-KW"/>
</dbReference>
<keyword evidence="4" id="KW-0347">Helicase</keyword>
<protein>
    <submittedName>
        <fullName evidence="4">SWF/SNF family helicase</fullName>
    </submittedName>
</protein>
<dbReference type="InterPro" id="IPR038718">
    <property type="entry name" value="SNF2-like_sf"/>
</dbReference>
<feature type="domain" description="Helicase ATP-binding" evidence="2">
    <location>
        <begin position="916"/>
        <end position="1072"/>
    </location>
</feature>
<evidence type="ECO:0000259" key="2">
    <source>
        <dbReference type="PROSITE" id="PS51192"/>
    </source>
</evidence>
<dbReference type="Pfam" id="PF00176">
    <property type="entry name" value="SNF2-rel_dom"/>
    <property type="match status" value="1"/>
</dbReference>
<dbReference type="Gene3D" id="3.40.50.300">
    <property type="entry name" value="P-loop containing nucleotide triphosphate hydrolases"/>
    <property type="match status" value="1"/>
</dbReference>
<evidence type="ECO:0000313" key="5">
    <source>
        <dbReference type="Proteomes" id="UP001238179"/>
    </source>
</evidence>
<proteinExistence type="predicted"/>
<dbReference type="SUPFAM" id="SSF52540">
    <property type="entry name" value="P-loop containing nucleoside triphosphate hydrolases"/>
    <property type="match status" value="2"/>
</dbReference>
<evidence type="ECO:0000313" key="4">
    <source>
        <dbReference type="EMBL" id="BDU71317.1"/>
    </source>
</evidence>
<dbReference type="InterPro" id="IPR014001">
    <property type="entry name" value="Helicase_ATP-bd"/>
</dbReference>
<dbReference type="CDD" id="cd18793">
    <property type="entry name" value="SF2_C_SNF"/>
    <property type="match status" value="1"/>
</dbReference>
<keyword evidence="1" id="KW-0378">Hydrolase</keyword>
<dbReference type="Proteomes" id="UP001238179">
    <property type="component" value="Chromosome"/>
</dbReference>
<dbReference type="SMART" id="SM00490">
    <property type="entry name" value="HELICc"/>
    <property type="match status" value="1"/>
</dbReference>
<dbReference type="Gene3D" id="3.40.50.10810">
    <property type="entry name" value="Tandem AAA-ATPase domain"/>
    <property type="match status" value="1"/>
</dbReference>
<dbReference type="SMART" id="SM00487">
    <property type="entry name" value="DEXDc"/>
    <property type="match status" value="1"/>
</dbReference>
<dbReference type="KEGG" id="msil:METEAL_04910"/>